<dbReference type="Proteomes" id="UP000267164">
    <property type="component" value="Chromosome"/>
</dbReference>
<organism evidence="2 3">
    <name type="scientific">Nocardia yunnanensis</name>
    <dbReference type="NCBI Taxonomy" id="2382165"/>
    <lineage>
        <taxon>Bacteria</taxon>
        <taxon>Bacillati</taxon>
        <taxon>Actinomycetota</taxon>
        <taxon>Actinomycetes</taxon>
        <taxon>Mycobacteriales</taxon>
        <taxon>Nocardiaceae</taxon>
        <taxon>Nocardia</taxon>
    </lineage>
</organism>
<evidence type="ECO:0000313" key="3">
    <source>
        <dbReference type="Proteomes" id="UP000267164"/>
    </source>
</evidence>
<reference evidence="2 3" key="1">
    <citation type="submission" date="2018-09" db="EMBL/GenBank/DDBJ databases">
        <title>Nocardia yunnanensis sp. nov., an actinomycete isolated from a soil sample.</title>
        <authorList>
            <person name="Zhang J."/>
        </authorList>
    </citation>
    <scope>NUCLEOTIDE SEQUENCE [LARGE SCALE GENOMIC DNA]</scope>
    <source>
        <strain evidence="2 3">CFHS0054</strain>
    </source>
</reference>
<feature type="region of interest" description="Disordered" evidence="1">
    <location>
        <begin position="361"/>
        <end position="419"/>
    </location>
</feature>
<dbReference type="OrthoDB" id="3264463at2"/>
<feature type="compositionally biased region" description="Low complexity" evidence="1">
    <location>
        <begin position="391"/>
        <end position="407"/>
    </location>
</feature>
<evidence type="ECO:0000256" key="1">
    <source>
        <dbReference type="SAM" id="MobiDB-lite"/>
    </source>
</evidence>
<protein>
    <submittedName>
        <fullName evidence="2">DUF4192 domain-containing protein</fullName>
    </submittedName>
</protein>
<gene>
    <name evidence="2" type="ORF">D7D52_27090</name>
</gene>
<feature type="compositionally biased region" description="Low complexity" evidence="1">
    <location>
        <begin position="361"/>
        <end position="371"/>
    </location>
</feature>
<dbReference type="Pfam" id="PF13830">
    <property type="entry name" value="DUF4192"/>
    <property type="match status" value="1"/>
</dbReference>
<dbReference type="AlphaFoldDB" id="A0A386ZIA3"/>
<dbReference type="EMBL" id="CP032568">
    <property type="protein sequence ID" value="AYF76864.1"/>
    <property type="molecule type" value="Genomic_DNA"/>
</dbReference>
<evidence type="ECO:0000313" key="2">
    <source>
        <dbReference type="EMBL" id="AYF76864.1"/>
    </source>
</evidence>
<proteinExistence type="predicted"/>
<dbReference type="InterPro" id="IPR025447">
    <property type="entry name" value="DUF4192"/>
</dbReference>
<name>A0A386ZIA3_9NOCA</name>
<keyword evidence="3" id="KW-1185">Reference proteome</keyword>
<dbReference type="KEGG" id="nyu:D7D52_27090"/>
<sequence>MRTPGDLIAAVPAMLGFMPARSLVVTVLGSDSRSPDLAEVEVVTRMDLDNPGRSATGALVDQVAEVCVRHRAVAALALVVDDRATEPGHRHRGVRARKHRDLVAALEHRLEADAVPLTGAWAVPAIGPGLPWWSLPDSCAHGLQSDPATSLVTVRQVVDGRPLRGSRQELLDVLAVDPVLREATAAALPIAVAAAAQRLARLAPQRDPNAERRGEACRVLQQLGRVEAGARLMPAELAEVAVALRDKPLRDLMFALAPSARAAGAEELWLQLARALPAPDRAEAAALLGYCAYVRGDGPLAGVALDAARAADPEHQMAELLETGLRMGMRPERLRRLAESGRQTAADLGIDLGLDPGPDLGAASGASFGSGPRADFGGEPAAGLGSDPSVGCGSDSGADLGSDSATDLGVDPGRNRDES</sequence>
<accession>A0A386ZIA3</accession>